<dbReference type="SUPFAM" id="SSF51621">
    <property type="entry name" value="Phosphoenolpyruvate/pyruvate domain"/>
    <property type="match status" value="1"/>
</dbReference>
<protein>
    <submittedName>
        <fullName evidence="1">Phosphonomutase</fullName>
    </submittedName>
</protein>
<dbReference type="GO" id="GO:0003824">
    <property type="term" value="F:catalytic activity"/>
    <property type="evidence" value="ECO:0007669"/>
    <property type="project" value="InterPro"/>
</dbReference>
<dbReference type="InterPro" id="IPR015813">
    <property type="entry name" value="Pyrv/PenolPyrv_kinase-like_dom"/>
</dbReference>
<name>A0A8J4ECI3_9ACTN</name>
<dbReference type="InterPro" id="IPR039556">
    <property type="entry name" value="ICL/PEPM"/>
</dbReference>
<evidence type="ECO:0000313" key="1">
    <source>
        <dbReference type="EMBL" id="GIJ69654.1"/>
    </source>
</evidence>
<accession>A0A8J4ECI3</accession>
<comment type="caution">
    <text evidence="1">The sequence shown here is derived from an EMBL/GenBank/DDBJ whole genome shotgun (WGS) entry which is preliminary data.</text>
</comment>
<dbReference type="Proteomes" id="UP000635606">
    <property type="component" value="Unassembled WGS sequence"/>
</dbReference>
<reference evidence="1" key="1">
    <citation type="submission" date="2021-01" db="EMBL/GenBank/DDBJ databases">
        <title>Whole genome shotgun sequence of Virgisporangium ochraceum NBRC 16418.</title>
        <authorList>
            <person name="Komaki H."/>
            <person name="Tamura T."/>
        </authorList>
    </citation>
    <scope>NUCLEOTIDE SEQUENCE</scope>
    <source>
        <strain evidence="1">NBRC 16418</strain>
    </source>
</reference>
<dbReference type="EMBL" id="BOPH01000067">
    <property type="protein sequence ID" value="GIJ69654.1"/>
    <property type="molecule type" value="Genomic_DNA"/>
</dbReference>
<dbReference type="CDD" id="cd00377">
    <property type="entry name" value="ICL_PEPM"/>
    <property type="match status" value="1"/>
</dbReference>
<dbReference type="InterPro" id="IPR040442">
    <property type="entry name" value="Pyrv_kinase-like_dom_sf"/>
</dbReference>
<sequence>MTEQQNPAGAFAGMHRRGEPLLLPNAWDAASAVAVVRAGAPAVATTSAGVAWSLGIPDGADLGAGRAAGVVRRITAAVDVPVSADIEAGYGSIVDTVVAVVEAGAVGVNIEDRVGTGLLEPAEQARRLASARAAADRLGVRVWVNARTDVYLLGVGAPETRLGSTMERARAYADAGVDSIFVPGLTDLDAIAALSDGPLPVAVMAFPGAPTVAGFTAAGAVRISLGSAIAQAAYAVAARATTELLTKGTYDSCADALPYGEFNALFRTG</sequence>
<dbReference type="Gene3D" id="3.20.20.60">
    <property type="entry name" value="Phosphoenolpyruvate-binding domains"/>
    <property type="match status" value="1"/>
</dbReference>
<dbReference type="PANTHER" id="PTHR42905">
    <property type="entry name" value="PHOSPHOENOLPYRUVATE CARBOXYLASE"/>
    <property type="match status" value="1"/>
</dbReference>
<organism evidence="1 2">
    <name type="scientific">Virgisporangium ochraceum</name>
    <dbReference type="NCBI Taxonomy" id="65505"/>
    <lineage>
        <taxon>Bacteria</taxon>
        <taxon>Bacillati</taxon>
        <taxon>Actinomycetota</taxon>
        <taxon>Actinomycetes</taxon>
        <taxon>Micromonosporales</taxon>
        <taxon>Micromonosporaceae</taxon>
        <taxon>Virgisporangium</taxon>
    </lineage>
</organism>
<dbReference type="Gene3D" id="6.10.250.2750">
    <property type="match status" value="1"/>
</dbReference>
<dbReference type="Pfam" id="PF13714">
    <property type="entry name" value="PEP_mutase"/>
    <property type="match status" value="1"/>
</dbReference>
<gene>
    <name evidence="1" type="ORF">Voc01_045710</name>
</gene>
<keyword evidence="2" id="KW-1185">Reference proteome</keyword>
<proteinExistence type="predicted"/>
<evidence type="ECO:0000313" key="2">
    <source>
        <dbReference type="Proteomes" id="UP000635606"/>
    </source>
</evidence>
<dbReference type="PANTHER" id="PTHR42905:SF16">
    <property type="entry name" value="CARBOXYPHOSPHONOENOLPYRUVATE PHOSPHONOMUTASE-LIKE PROTEIN (AFU_ORTHOLOGUE AFUA_5G07230)"/>
    <property type="match status" value="1"/>
</dbReference>
<dbReference type="AlphaFoldDB" id="A0A8J4ECI3"/>
<dbReference type="RefSeq" id="WP_239160415.1">
    <property type="nucleotide sequence ID" value="NZ_BOPH01000067.1"/>
</dbReference>